<dbReference type="AlphaFoldDB" id="A0A926NIB9"/>
<dbReference type="EMBL" id="JACXAI010000027">
    <property type="protein sequence ID" value="MBD1382224.1"/>
    <property type="molecule type" value="Genomic_DNA"/>
</dbReference>
<sequence length="68" mass="7621">MKKTAKNNEAGYAIGVLSGVGSEEELQKLADFVIPNVEYLINKNHQFIWEKALSKVIVTINKADPFEK</sequence>
<name>A0A926NIB9_9BACI</name>
<evidence type="ECO:0000313" key="2">
    <source>
        <dbReference type="Proteomes" id="UP000626844"/>
    </source>
</evidence>
<evidence type="ECO:0000313" key="1">
    <source>
        <dbReference type="EMBL" id="MBD1382224.1"/>
    </source>
</evidence>
<reference evidence="1" key="1">
    <citation type="submission" date="2020-09" db="EMBL/GenBank/DDBJ databases">
        <title>A novel bacterium of genus Bacillus, isolated from South China Sea.</title>
        <authorList>
            <person name="Huang H."/>
            <person name="Mo K."/>
            <person name="Hu Y."/>
        </authorList>
    </citation>
    <scope>NUCLEOTIDE SEQUENCE</scope>
    <source>
        <strain evidence="1">IB182487</strain>
    </source>
</reference>
<accession>A0A926NIB9</accession>
<proteinExistence type="predicted"/>
<dbReference type="RefSeq" id="WP_191160211.1">
    <property type="nucleotide sequence ID" value="NZ_JACXAI010000027.1"/>
</dbReference>
<dbReference type="Proteomes" id="UP000626844">
    <property type="component" value="Unassembled WGS sequence"/>
</dbReference>
<gene>
    <name evidence="1" type="ORF">IC621_18550</name>
</gene>
<keyword evidence="2" id="KW-1185">Reference proteome</keyword>
<organism evidence="1 2">
    <name type="scientific">Metabacillus arenae</name>
    <dbReference type="NCBI Taxonomy" id="2771434"/>
    <lineage>
        <taxon>Bacteria</taxon>
        <taxon>Bacillati</taxon>
        <taxon>Bacillota</taxon>
        <taxon>Bacilli</taxon>
        <taxon>Bacillales</taxon>
        <taxon>Bacillaceae</taxon>
        <taxon>Metabacillus</taxon>
    </lineage>
</organism>
<comment type="caution">
    <text evidence="1">The sequence shown here is derived from an EMBL/GenBank/DDBJ whole genome shotgun (WGS) entry which is preliminary data.</text>
</comment>
<protein>
    <submittedName>
        <fullName evidence="1">Uncharacterized protein</fullName>
    </submittedName>
</protein>